<reference evidence="2" key="2">
    <citation type="submission" date="2020-10" db="EMBL/GenBank/DDBJ databases">
        <authorList>
            <person name="Cooper E.A."/>
            <person name="Brenton Z.W."/>
            <person name="Flinn B.S."/>
            <person name="Jenkins J."/>
            <person name="Shu S."/>
            <person name="Flowers D."/>
            <person name="Luo F."/>
            <person name="Wang Y."/>
            <person name="Xia P."/>
            <person name="Barry K."/>
            <person name="Daum C."/>
            <person name="Lipzen A."/>
            <person name="Yoshinaga Y."/>
            <person name="Schmutz J."/>
            <person name="Saski C."/>
            <person name="Vermerris W."/>
            <person name="Kresovich S."/>
        </authorList>
    </citation>
    <scope>NUCLEOTIDE SEQUENCE</scope>
</reference>
<evidence type="ECO:0000259" key="1">
    <source>
        <dbReference type="Pfam" id="PF23622"/>
    </source>
</evidence>
<dbReference type="AlphaFoldDB" id="A0A921RAW3"/>
<sequence length="367" mass="43111">MENLMVGAAEFTILTKKKHAHCTEDDVNFHGKQLMALFGVCPNAFGGLTRLNLENISLNRPDMPLIFSVCKRLEFLRLHSCDMGILSPLEVENPQLRELEMDDCRFDTVHLKWLPKLTTVTFRMWITQQDPLSFSYVPQLRSLSLINIGLSWHKMLKLSDFLGNVTITTLQLNFRSEKIWIQPEYPKELLPVFYNLRLLNLVNISEECDLNWTLRILQGAPSLEELHITVQDHFCEMMMDEEQELHITVQDHFCEMMMDEELRTQYAYSKDKKDVDWEGATFDFNHHKLAALKIFGFRPEDKFIRYARSVIKVAVNLEDVFLFNKLVCEKCKRDVPRASRYPWKQRFSLRNRITKGTNSFVAIHFPN</sequence>
<dbReference type="Proteomes" id="UP000807115">
    <property type="component" value="Chromosome 3"/>
</dbReference>
<evidence type="ECO:0000313" key="2">
    <source>
        <dbReference type="EMBL" id="KAG0536615.1"/>
    </source>
</evidence>
<organism evidence="2 3">
    <name type="scientific">Sorghum bicolor</name>
    <name type="common">Sorghum</name>
    <name type="synonym">Sorghum vulgare</name>
    <dbReference type="NCBI Taxonomy" id="4558"/>
    <lineage>
        <taxon>Eukaryota</taxon>
        <taxon>Viridiplantae</taxon>
        <taxon>Streptophyta</taxon>
        <taxon>Embryophyta</taxon>
        <taxon>Tracheophyta</taxon>
        <taxon>Spermatophyta</taxon>
        <taxon>Magnoliopsida</taxon>
        <taxon>Liliopsida</taxon>
        <taxon>Poales</taxon>
        <taxon>Poaceae</taxon>
        <taxon>PACMAD clade</taxon>
        <taxon>Panicoideae</taxon>
        <taxon>Andropogonodae</taxon>
        <taxon>Andropogoneae</taxon>
        <taxon>Sorghinae</taxon>
        <taxon>Sorghum</taxon>
    </lineage>
</organism>
<protein>
    <recommendedName>
        <fullName evidence="1">At1g61320/AtMIF1 LRR domain-containing protein</fullName>
    </recommendedName>
</protein>
<comment type="caution">
    <text evidence="2">The sequence shown here is derived from an EMBL/GenBank/DDBJ whole genome shotgun (WGS) entry which is preliminary data.</text>
</comment>
<feature type="domain" description="At1g61320/AtMIF1 LRR" evidence="1">
    <location>
        <begin position="46"/>
        <end position="237"/>
    </location>
</feature>
<dbReference type="PANTHER" id="PTHR32153">
    <property type="entry name" value="OJ000223_09.16 PROTEIN"/>
    <property type="match status" value="1"/>
</dbReference>
<dbReference type="Gene3D" id="3.80.10.10">
    <property type="entry name" value="Ribonuclease Inhibitor"/>
    <property type="match status" value="1"/>
</dbReference>
<dbReference type="SUPFAM" id="SSF52047">
    <property type="entry name" value="RNI-like"/>
    <property type="match status" value="1"/>
</dbReference>
<name>A0A921RAW3_SORBI</name>
<evidence type="ECO:0000313" key="3">
    <source>
        <dbReference type="Proteomes" id="UP000807115"/>
    </source>
</evidence>
<reference evidence="2" key="1">
    <citation type="journal article" date="2019" name="BMC Genomics">
        <title>A new reference genome for Sorghum bicolor reveals high levels of sequence similarity between sweet and grain genotypes: implications for the genetics of sugar metabolism.</title>
        <authorList>
            <person name="Cooper E.A."/>
            <person name="Brenton Z.W."/>
            <person name="Flinn B.S."/>
            <person name="Jenkins J."/>
            <person name="Shu S."/>
            <person name="Flowers D."/>
            <person name="Luo F."/>
            <person name="Wang Y."/>
            <person name="Xia P."/>
            <person name="Barry K."/>
            <person name="Daum C."/>
            <person name="Lipzen A."/>
            <person name="Yoshinaga Y."/>
            <person name="Schmutz J."/>
            <person name="Saski C."/>
            <person name="Vermerris W."/>
            <person name="Kresovich S."/>
        </authorList>
    </citation>
    <scope>NUCLEOTIDE SEQUENCE</scope>
</reference>
<proteinExistence type="predicted"/>
<gene>
    <name evidence="2" type="ORF">BDA96_03G078900</name>
</gene>
<dbReference type="EMBL" id="CM027682">
    <property type="protein sequence ID" value="KAG0536615.1"/>
    <property type="molecule type" value="Genomic_DNA"/>
</dbReference>
<dbReference type="InterPro" id="IPR055357">
    <property type="entry name" value="LRR_At1g61320_AtMIF1"/>
</dbReference>
<dbReference type="InterPro" id="IPR032675">
    <property type="entry name" value="LRR_dom_sf"/>
</dbReference>
<accession>A0A921RAW3</accession>
<dbReference type="Pfam" id="PF23622">
    <property type="entry name" value="LRR_At1g61320_AtMIF1"/>
    <property type="match status" value="1"/>
</dbReference>
<dbReference type="InterPro" id="IPR044997">
    <property type="entry name" value="F-box_plant"/>
</dbReference>